<feature type="domain" description="DUF218" evidence="2">
    <location>
        <begin position="104"/>
        <end position="249"/>
    </location>
</feature>
<dbReference type="InterPro" id="IPR003848">
    <property type="entry name" value="DUF218"/>
</dbReference>
<dbReference type="GO" id="GO:0000270">
    <property type="term" value="P:peptidoglycan metabolic process"/>
    <property type="evidence" value="ECO:0007669"/>
    <property type="project" value="TreeGrafter"/>
</dbReference>
<dbReference type="InterPro" id="IPR051599">
    <property type="entry name" value="Cell_Envelope_Assoc"/>
</dbReference>
<dbReference type="GO" id="GO:0043164">
    <property type="term" value="P:Gram-negative-bacterium-type cell wall biogenesis"/>
    <property type="evidence" value="ECO:0007669"/>
    <property type="project" value="TreeGrafter"/>
</dbReference>
<dbReference type="InterPro" id="IPR014729">
    <property type="entry name" value="Rossmann-like_a/b/a_fold"/>
</dbReference>
<keyword evidence="1" id="KW-0472">Membrane</keyword>
<gene>
    <name evidence="3" type="ORF">BJI46_01335</name>
</gene>
<accession>A0A1E7RG06</accession>
<evidence type="ECO:0000313" key="4">
    <source>
        <dbReference type="Proteomes" id="UP000185895"/>
    </source>
</evidence>
<sequence>MSMISRSLLFILGTILFLNGFVLILMGKIHLGTILPLLIGIIFLCHGFTWSWLQTYLRSHPALRNFWCGIWILFFLWCITFFGFVMLVAQKISDHHRFIQPPKAIIVLGSGVQGDQPSPTLAKRLDTAATIAQQYSDIPIIVSGGLGFSEHYSEAEVMANYLHHQYQIPLQRIVQENQSTSTDLNFRNSQMILSRYQLDLSSPIAVVTSDFHTVRAAAIAKQQGYQHVEMISAPTPKATSFNVWLREYFAYISGWILNEY</sequence>
<dbReference type="RefSeq" id="WP_070068571.1">
    <property type="nucleotide sequence ID" value="NZ_MKKK01000001.1"/>
</dbReference>
<dbReference type="Pfam" id="PF02698">
    <property type="entry name" value="DUF218"/>
    <property type="match status" value="1"/>
</dbReference>
<name>A0A1E7RG06_9GAMM</name>
<feature type="transmembrane region" description="Helical" evidence="1">
    <location>
        <begin position="33"/>
        <end position="53"/>
    </location>
</feature>
<comment type="caution">
    <text evidence="3">The sequence shown here is derived from an EMBL/GenBank/DDBJ whole genome shotgun (WGS) entry which is preliminary data.</text>
</comment>
<dbReference type="OrthoDB" id="9782395at2"/>
<feature type="transmembrane region" description="Helical" evidence="1">
    <location>
        <begin position="65"/>
        <end position="89"/>
    </location>
</feature>
<evidence type="ECO:0000313" key="3">
    <source>
        <dbReference type="EMBL" id="OEY98192.1"/>
    </source>
</evidence>
<evidence type="ECO:0000259" key="2">
    <source>
        <dbReference type="Pfam" id="PF02698"/>
    </source>
</evidence>
<dbReference type="PANTHER" id="PTHR30336">
    <property type="entry name" value="INNER MEMBRANE PROTEIN, PROBABLE PERMEASE"/>
    <property type="match status" value="1"/>
</dbReference>
<keyword evidence="4" id="KW-1185">Reference proteome</keyword>
<keyword evidence="1" id="KW-1133">Transmembrane helix</keyword>
<dbReference type="CDD" id="cd06259">
    <property type="entry name" value="YdcF-like"/>
    <property type="match status" value="1"/>
</dbReference>
<dbReference type="Gene3D" id="3.40.50.620">
    <property type="entry name" value="HUPs"/>
    <property type="match status" value="1"/>
</dbReference>
<proteinExistence type="predicted"/>
<keyword evidence="1" id="KW-0812">Transmembrane</keyword>
<dbReference type="Proteomes" id="UP000185895">
    <property type="component" value="Unassembled WGS sequence"/>
</dbReference>
<reference evidence="3 4" key="1">
    <citation type="submission" date="2016-09" db="EMBL/GenBank/DDBJ databases">
        <authorList>
            <person name="Capua I."/>
            <person name="De Benedictis P."/>
            <person name="Joannis T."/>
            <person name="Lombin L.H."/>
            <person name="Cattoli G."/>
        </authorList>
    </citation>
    <scope>NUCLEOTIDE SEQUENCE [LARGE SCALE GENOMIC DNA]</scope>
    <source>
        <strain evidence="3 4">ANC 4671</strain>
    </source>
</reference>
<dbReference type="GO" id="GO:0005886">
    <property type="term" value="C:plasma membrane"/>
    <property type="evidence" value="ECO:0007669"/>
    <property type="project" value="TreeGrafter"/>
</dbReference>
<protein>
    <recommendedName>
        <fullName evidence="2">DUF218 domain-containing protein</fullName>
    </recommendedName>
</protein>
<feature type="transmembrane region" description="Helical" evidence="1">
    <location>
        <begin position="7"/>
        <end position="27"/>
    </location>
</feature>
<organism evidence="3 4">
    <name type="scientific">Acinetobacter qingfengensis</name>
    <dbReference type="NCBI Taxonomy" id="1262585"/>
    <lineage>
        <taxon>Bacteria</taxon>
        <taxon>Pseudomonadati</taxon>
        <taxon>Pseudomonadota</taxon>
        <taxon>Gammaproteobacteria</taxon>
        <taxon>Moraxellales</taxon>
        <taxon>Moraxellaceae</taxon>
        <taxon>Acinetobacter</taxon>
    </lineage>
</organism>
<evidence type="ECO:0000256" key="1">
    <source>
        <dbReference type="SAM" id="Phobius"/>
    </source>
</evidence>
<dbReference type="STRING" id="1262585.BJI46_01335"/>
<dbReference type="PANTHER" id="PTHR30336:SF4">
    <property type="entry name" value="ENVELOPE BIOGENESIS FACTOR ELYC"/>
    <property type="match status" value="1"/>
</dbReference>
<dbReference type="AlphaFoldDB" id="A0A1E7RG06"/>
<dbReference type="EMBL" id="MKKK01000001">
    <property type="protein sequence ID" value="OEY98192.1"/>
    <property type="molecule type" value="Genomic_DNA"/>
</dbReference>